<dbReference type="Gene3D" id="3.40.50.300">
    <property type="entry name" value="P-loop containing nucleotide triphosphate hydrolases"/>
    <property type="match status" value="1"/>
</dbReference>
<dbReference type="AlphaFoldDB" id="A0A060QEG4"/>
<dbReference type="PANTHER" id="PTHR11669:SF8">
    <property type="entry name" value="DNA POLYMERASE III SUBUNIT DELTA"/>
    <property type="match status" value="1"/>
</dbReference>
<dbReference type="InterPro" id="IPR027417">
    <property type="entry name" value="P-loop_NTPase"/>
</dbReference>
<keyword evidence="1" id="KW-0548">Nucleotidyltransferase</keyword>
<dbReference type="Proteomes" id="UP000027583">
    <property type="component" value="Unassembled WGS sequence"/>
</dbReference>
<dbReference type="SUPFAM" id="SSF52540">
    <property type="entry name" value="P-loop containing nucleoside triphosphate hydrolases"/>
    <property type="match status" value="1"/>
</dbReference>
<accession>A0A060QEG4</accession>
<dbReference type="EC" id="2.7.7.7" evidence="1"/>
<evidence type="ECO:0000313" key="1">
    <source>
        <dbReference type="EMBL" id="CDG39529.1"/>
    </source>
</evidence>
<reference evidence="1 2" key="1">
    <citation type="journal article" date="2014" name="Genome Biol. Evol.">
        <title>Acetic acid bacteria genomes reveal functional traits for adaptation to life in insect guts.</title>
        <authorList>
            <person name="Chouaia B."/>
            <person name="Gaiarsa S."/>
            <person name="Crotti E."/>
            <person name="Comandatore F."/>
            <person name="Degli Esposti M."/>
            <person name="Ricci I."/>
            <person name="Alma A."/>
            <person name="Favia G."/>
            <person name="Bandi C."/>
            <person name="Daffonchio D."/>
        </authorList>
    </citation>
    <scope>NUCLEOTIDE SEQUENCE [LARGE SCALE GENOMIC DNA]</scope>
    <source>
        <strain evidence="1 2">SF2.1</strain>
    </source>
</reference>
<dbReference type="Pfam" id="PF13177">
    <property type="entry name" value="DNA_pol3_delta2"/>
    <property type="match status" value="1"/>
</dbReference>
<organism evidence="1 2">
    <name type="scientific">Asaia bogorensis</name>
    <dbReference type="NCBI Taxonomy" id="91915"/>
    <lineage>
        <taxon>Bacteria</taxon>
        <taxon>Pseudomonadati</taxon>
        <taxon>Pseudomonadota</taxon>
        <taxon>Alphaproteobacteria</taxon>
        <taxon>Acetobacterales</taxon>
        <taxon>Acetobacteraceae</taxon>
        <taxon>Asaia</taxon>
    </lineage>
</organism>
<evidence type="ECO:0000313" key="2">
    <source>
        <dbReference type="Proteomes" id="UP000027583"/>
    </source>
</evidence>
<sequence length="313" mass="33451">MSGAENPAASALIGHEAEKALFRQALESGRLHHGWMIHGDSGIGKTSFAFDCARVLLNGTDRQSRAGRQITAGTHPNLLLITRRMDEKRKRMRQEIVVDDVRPVQDFLHHTAADGSWRVVIVDAAETLNRNAANALLKLLEEPPTDTVFFLTCPSPSALLPTIRSRCRLLGLAPLPAEQTAAVLRAQGRSVAELQTLVAQAHGAPGRILSADQGTDRAARDLATALLATGETPDADSLAAFLRHDDGFAVLCSLLGQGLADRARTLAGQGKLAEASQAAEAFSALQALQRETERFNLDKNQAVRQAAAIASAP</sequence>
<dbReference type="EMBL" id="CBLX010000009">
    <property type="protein sequence ID" value="CDG39529.1"/>
    <property type="molecule type" value="Genomic_DNA"/>
</dbReference>
<dbReference type="GO" id="GO:0009360">
    <property type="term" value="C:DNA polymerase III complex"/>
    <property type="evidence" value="ECO:0007669"/>
    <property type="project" value="TreeGrafter"/>
</dbReference>
<reference evidence="1 2" key="2">
    <citation type="journal article" date="2014" name="PLoS ONE">
        <title>Evolution of mitochondria reconstructed from the energy metabolism of living bacteria.</title>
        <authorList>
            <person name="Degli Esposti M."/>
            <person name="Chouaia B."/>
            <person name="Comandatore F."/>
            <person name="Crotti E."/>
            <person name="Sassera D."/>
            <person name="Lievens P.M."/>
            <person name="Daffonchio D."/>
            <person name="Bandi C."/>
        </authorList>
    </citation>
    <scope>NUCLEOTIDE SEQUENCE [LARGE SCALE GENOMIC DNA]</scope>
    <source>
        <strain evidence="1 2">SF2.1</strain>
    </source>
</reference>
<dbReference type="eggNOG" id="COG0470">
    <property type="taxonomic scope" value="Bacteria"/>
</dbReference>
<protein>
    <submittedName>
        <fullName evidence="1">DNA polymerase III delta prime subunit</fullName>
        <ecNumber evidence="1">2.7.7.7</ecNumber>
    </submittedName>
</protein>
<dbReference type="GO" id="GO:0006261">
    <property type="term" value="P:DNA-templated DNA replication"/>
    <property type="evidence" value="ECO:0007669"/>
    <property type="project" value="TreeGrafter"/>
</dbReference>
<proteinExistence type="predicted"/>
<dbReference type="PANTHER" id="PTHR11669">
    <property type="entry name" value="REPLICATION FACTOR C / DNA POLYMERASE III GAMMA-TAU SUBUNIT"/>
    <property type="match status" value="1"/>
</dbReference>
<gene>
    <name evidence="1" type="ORF">ASAP_1484</name>
</gene>
<dbReference type="InterPro" id="IPR050238">
    <property type="entry name" value="DNA_Rep/Repair_Clamp_Loader"/>
</dbReference>
<comment type="caution">
    <text evidence="1">The sequence shown here is derived from an EMBL/GenBank/DDBJ whole genome shotgun (WGS) entry which is preliminary data.</text>
</comment>
<dbReference type="GO" id="GO:0003887">
    <property type="term" value="F:DNA-directed DNA polymerase activity"/>
    <property type="evidence" value="ECO:0007669"/>
    <property type="project" value="UniProtKB-EC"/>
</dbReference>
<name>A0A060QEG4_9PROT</name>
<keyword evidence="1" id="KW-0808">Transferase</keyword>
<dbReference type="RefSeq" id="WP_031239872.1">
    <property type="nucleotide sequence ID" value="NZ_CBLX010000009.1"/>
</dbReference>